<evidence type="ECO:0000256" key="4">
    <source>
        <dbReference type="ARBA" id="ARBA00012483"/>
    </source>
</evidence>
<dbReference type="PANTHER" id="PTHR46632:SF24">
    <property type="entry name" value="RING-TYPE E3 UBIQUITIN TRANSFERASE"/>
    <property type="match status" value="1"/>
</dbReference>
<dbReference type="Pfam" id="PF21361">
    <property type="entry name" value="Sina_ZnF"/>
    <property type="match status" value="1"/>
</dbReference>
<dbReference type="EC" id="2.3.2.27" evidence="4"/>
<dbReference type="InterPro" id="IPR013083">
    <property type="entry name" value="Znf_RING/FYVE/PHD"/>
</dbReference>
<evidence type="ECO:0000256" key="8">
    <source>
        <dbReference type="ARBA" id="ARBA00022786"/>
    </source>
</evidence>
<dbReference type="Proteomes" id="UP000824890">
    <property type="component" value="Unassembled WGS sequence"/>
</dbReference>
<comment type="caution">
    <text evidence="14">The sequence shown here is derived from an EMBL/GenBank/DDBJ whole genome shotgun (WGS) entry which is preliminary data.</text>
</comment>
<evidence type="ECO:0000313" key="15">
    <source>
        <dbReference type="Proteomes" id="UP000824890"/>
    </source>
</evidence>
<dbReference type="InterPro" id="IPR013010">
    <property type="entry name" value="Znf_SIAH"/>
</dbReference>
<dbReference type="PANTHER" id="PTHR46632">
    <property type="entry name" value="E3 UBIQUITIN-PROTEIN LIGASE SINA-LIKE 4"/>
    <property type="match status" value="1"/>
</dbReference>
<evidence type="ECO:0000256" key="5">
    <source>
        <dbReference type="ARBA" id="ARBA00022679"/>
    </source>
</evidence>
<keyword evidence="8" id="KW-0833">Ubl conjugation pathway</keyword>
<evidence type="ECO:0000256" key="9">
    <source>
        <dbReference type="ARBA" id="ARBA00022833"/>
    </source>
</evidence>
<comment type="catalytic activity">
    <reaction evidence="1">
        <text>S-ubiquitinyl-[E2 ubiquitin-conjugating enzyme]-L-cysteine + [acceptor protein]-L-lysine = [E2 ubiquitin-conjugating enzyme]-L-cysteine + N(6)-ubiquitinyl-[acceptor protein]-L-lysine.</text>
        <dbReference type="EC" id="2.3.2.27"/>
    </reaction>
</comment>
<evidence type="ECO:0000259" key="13">
    <source>
        <dbReference type="PROSITE" id="PS51081"/>
    </source>
</evidence>
<dbReference type="EMBL" id="JAGKQM010000017">
    <property type="protein sequence ID" value="KAH0868582.1"/>
    <property type="molecule type" value="Genomic_DNA"/>
</dbReference>
<evidence type="ECO:0000256" key="6">
    <source>
        <dbReference type="ARBA" id="ARBA00022723"/>
    </source>
</evidence>
<dbReference type="SUPFAM" id="SSF49599">
    <property type="entry name" value="TRAF domain-like"/>
    <property type="match status" value="1"/>
</dbReference>
<dbReference type="CDD" id="cd16571">
    <property type="entry name" value="RING-HC_SIAHs"/>
    <property type="match status" value="1"/>
</dbReference>
<comment type="function">
    <text evidence="10">E3 ubiquitin-protein ligase that mediates ubiquitination and subsequent proteasomal degradation of target proteins. E3 ubiquitin ligases accept ubiquitin from an E2 ubiquitin-conjugating enzyme in the form of a thioester and then directly transfers the ubiquitin to targeted substrates. It probably triggers the ubiquitin-mediated degradation of different substrates.</text>
</comment>
<evidence type="ECO:0000256" key="11">
    <source>
        <dbReference type="PROSITE-ProRule" id="PRU00455"/>
    </source>
</evidence>
<evidence type="ECO:0000256" key="2">
    <source>
        <dbReference type="ARBA" id="ARBA00004906"/>
    </source>
</evidence>
<feature type="domain" description="RING-type" evidence="12">
    <location>
        <begin position="64"/>
        <end position="100"/>
    </location>
</feature>
<accession>A0ABQ7YKE2</accession>
<evidence type="ECO:0000256" key="1">
    <source>
        <dbReference type="ARBA" id="ARBA00000900"/>
    </source>
</evidence>
<evidence type="ECO:0000313" key="14">
    <source>
        <dbReference type="EMBL" id="KAH0868582.1"/>
    </source>
</evidence>
<dbReference type="PROSITE" id="PS51081">
    <property type="entry name" value="ZF_SIAH"/>
    <property type="match status" value="1"/>
</dbReference>
<sequence length="305" mass="34152">KKLLGSRNLKALGFSHLSYLYLQITIHGYFKCNMAEQQIPPAENQSSSTTPVSLTLLDPDVLECPICREPLKIPIFQCENGHLACSQCCEKVKKICPSCKSPNGYSRCRAMERVIEACRVSCPNAKYGCKENTSFGNRASHEKQCLFAPCFCPVPLNDCNYVGSDKNLRNHIRAKHKDHVIPIVFDTPLTLVMGSSEKIACFQEKKDGELFVVQAFRKSYGLVVSVNCIAPSAHGLGRFSCCMDVIIDPSIKLKQASTVREIQKKIHEEPKDSFMLIPSHMLMLTDWSFGIDICFSRGMDSFIRA</sequence>
<organism evidence="14 15">
    <name type="scientific">Brassica napus</name>
    <name type="common">Rape</name>
    <dbReference type="NCBI Taxonomy" id="3708"/>
    <lineage>
        <taxon>Eukaryota</taxon>
        <taxon>Viridiplantae</taxon>
        <taxon>Streptophyta</taxon>
        <taxon>Embryophyta</taxon>
        <taxon>Tracheophyta</taxon>
        <taxon>Spermatophyta</taxon>
        <taxon>Magnoliopsida</taxon>
        <taxon>eudicotyledons</taxon>
        <taxon>Gunneridae</taxon>
        <taxon>Pentapetalae</taxon>
        <taxon>rosids</taxon>
        <taxon>malvids</taxon>
        <taxon>Brassicales</taxon>
        <taxon>Brassicaceae</taxon>
        <taxon>Brassiceae</taxon>
        <taxon>Brassica</taxon>
    </lineage>
</organism>
<dbReference type="Gene3D" id="3.30.40.10">
    <property type="entry name" value="Zinc/RING finger domain, C3HC4 (zinc finger)"/>
    <property type="match status" value="1"/>
</dbReference>
<name>A0ABQ7YKE2_BRANA</name>
<evidence type="ECO:0000259" key="12">
    <source>
        <dbReference type="PROSITE" id="PS50089"/>
    </source>
</evidence>
<feature type="domain" description="SIAH-type" evidence="13">
    <location>
        <begin position="117"/>
        <end position="177"/>
    </location>
</feature>
<dbReference type="SUPFAM" id="SSF57850">
    <property type="entry name" value="RING/U-box"/>
    <property type="match status" value="1"/>
</dbReference>
<comment type="pathway">
    <text evidence="2">Protein modification; protein ubiquitination.</text>
</comment>
<dbReference type="InterPro" id="IPR044286">
    <property type="entry name" value="SINL_plant"/>
</dbReference>
<keyword evidence="9" id="KW-0862">Zinc</keyword>
<keyword evidence="7 11" id="KW-0863">Zinc-finger</keyword>
<keyword evidence="6" id="KW-0479">Metal-binding</keyword>
<proteinExistence type="inferred from homology"/>
<dbReference type="InterPro" id="IPR001841">
    <property type="entry name" value="Znf_RING"/>
</dbReference>
<gene>
    <name evidence="14" type="ORF">HID58_075604</name>
</gene>
<evidence type="ECO:0000256" key="3">
    <source>
        <dbReference type="ARBA" id="ARBA00009119"/>
    </source>
</evidence>
<protein>
    <recommendedName>
        <fullName evidence="4">RING-type E3 ubiquitin transferase</fullName>
        <ecNumber evidence="4">2.3.2.27</ecNumber>
    </recommendedName>
</protein>
<evidence type="ECO:0000256" key="7">
    <source>
        <dbReference type="ARBA" id="ARBA00022771"/>
    </source>
</evidence>
<reference evidence="14 15" key="1">
    <citation type="submission" date="2021-05" db="EMBL/GenBank/DDBJ databases">
        <title>Genome Assembly of Synthetic Allotetraploid Brassica napus Reveals Homoeologous Exchanges between Subgenomes.</title>
        <authorList>
            <person name="Davis J.T."/>
        </authorList>
    </citation>
    <scope>NUCLEOTIDE SEQUENCE [LARGE SCALE GENOMIC DNA]</scope>
    <source>
        <strain evidence="15">cv. Da-Ae</strain>
        <tissue evidence="14">Seedling</tissue>
    </source>
</reference>
<feature type="non-terminal residue" evidence="14">
    <location>
        <position position="1"/>
    </location>
</feature>
<keyword evidence="5" id="KW-0808">Transferase</keyword>
<dbReference type="Pfam" id="PF21362">
    <property type="entry name" value="Sina_RING"/>
    <property type="match status" value="1"/>
</dbReference>
<evidence type="ECO:0000256" key="10">
    <source>
        <dbReference type="ARBA" id="ARBA00024004"/>
    </source>
</evidence>
<dbReference type="InterPro" id="IPR049548">
    <property type="entry name" value="Sina-like_RING"/>
</dbReference>
<comment type="similarity">
    <text evidence="3">Belongs to the SINA (Seven in absentia) family.</text>
</comment>
<keyword evidence="15" id="KW-1185">Reference proteome</keyword>
<dbReference type="PROSITE" id="PS50089">
    <property type="entry name" value="ZF_RING_2"/>
    <property type="match status" value="1"/>
</dbReference>